<feature type="DNA-binding region" description="OmpR/PhoB-type" evidence="11">
    <location>
        <begin position="152"/>
        <end position="252"/>
    </location>
</feature>
<dbReference type="GO" id="GO:0006355">
    <property type="term" value="P:regulation of DNA-templated transcription"/>
    <property type="evidence" value="ECO:0007669"/>
    <property type="project" value="InterPro"/>
</dbReference>
<name>A0A6M1RWY5_9HYPH</name>
<dbReference type="GO" id="GO:0000156">
    <property type="term" value="F:phosphorelay response regulator activity"/>
    <property type="evidence" value="ECO:0007669"/>
    <property type="project" value="TreeGrafter"/>
</dbReference>
<dbReference type="InterPro" id="IPR001867">
    <property type="entry name" value="OmpR/PhoB-type_DNA-bd"/>
</dbReference>
<sequence length="257" mass="27682">MTAATPACRVRPPREENVPSGLLSAASYLIVAHDRMLAVRIKAAVGDAARLTVVQDIAALLAQSASRRHDMVIGQSAVFGAGSPAICAELRLLNSVPLILLVDPDDVALRIACLNAGADDCIPDTAGPQELTARIASLLRRASYAISPPDRRDMICFDGWSIDTRHRLLINPGGGIVTITAAEFDLLVALCRNAGKVQSREQLLALMFAGVAKPVVRSIDVHINRLRNKIEKDPHHPQYLKTVRLGGYLMTAKVVFT</sequence>
<keyword evidence="8" id="KW-0010">Activator</keyword>
<feature type="domain" description="OmpR/PhoB-type" evidence="13">
    <location>
        <begin position="152"/>
        <end position="252"/>
    </location>
</feature>
<keyword evidence="2" id="KW-0963">Cytoplasm</keyword>
<dbReference type="PANTHER" id="PTHR48111">
    <property type="entry name" value="REGULATOR OF RPOS"/>
    <property type="match status" value="1"/>
</dbReference>
<dbReference type="EMBL" id="JAAKZH010000008">
    <property type="protein sequence ID" value="NGO66022.1"/>
    <property type="molecule type" value="Genomic_DNA"/>
</dbReference>
<evidence type="ECO:0000256" key="10">
    <source>
        <dbReference type="PROSITE-ProRule" id="PRU00169"/>
    </source>
</evidence>
<dbReference type="InterPro" id="IPR011006">
    <property type="entry name" value="CheY-like_superfamily"/>
</dbReference>
<evidence type="ECO:0000259" key="13">
    <source>
        <dbReference type="PROSITE" id="PS51755"/>
    </source>
</evidence>
<feature type="domain" description="Response regulatory" evidence="12">
    <location>
        <begin position="27"/>
        <end position="139"/>
    </location>
</feature>
<evidence type="ECO:0000259" key="12">
    <source>
        <dbReference type="PROSITE" id="PS50110"/>
    </source>
</evidence>
<evidence type="ECO:0000256" key="5">
    <source>
        <dbReference type="ARBA" id="ARBA00023012"/>
    </source>
</evidence>
<keyword evidence="4" id="KW-0597">Phosphoprotein</keyword>
<evidence type="ECO:0000256" key="6">
    <source>
        <dbReference type="ARBA" id="ARBA00023015"/>
    </source>
</evidence>
<comment type="caution">
    <text evidence="14">The sequence shown here is derived from an EMBL/GenBank/DDBJ whole genome shotgun (WGS) entry which is preliminary data.</text>
</comment>
<dbReference type="SMART" id="SM00862">
    <property type="entry name" value="Trans_reg_C"/>
    <property type="match status" value="1"/>
</dbReference>
<dbReference type="SUPFAM" id="SSF52172">
    <property type="entry name" value="CheY-like"/>
    <property type="match status" value="1"/>
</dbReference>
<evidence type="ECO:0000256" key="1">
    <source>
        <dbReference type="ARBA" id="ARBA00004496"/>
    </source>
</evidence>
<dbReference type="Proteomes" id="UP000477849">
    <property type="component" value="Unassembled WGS sequence"/>
</dbReference>
<organism evidence="14 15">
    <name type="scientific">Rhizobium daejeonense</name>
    <dbReference type="NCBI Taxonomy" id="240521"/>
    <lineage>
        <taxon>Bacteria</taxon>
        <taxon>Pseudomonadati</taxon>
        <taxon>Pseudomonadota</taxon>
        <taxon>Alphaproteobacteria</taxon>
        <taxon>Hyphomicrobiales</taxon>
        <taxon>Rhizobiaceae</taxon>
        <taxon>Rhizobium/Agrobacterium group</taxon>
        <taxon>Rhizobium</taxon>
    </lineage>
</organism>
<dbReference type="InterPro" id="IPR001789">
    <property type="entry name" value="Sig_transdc_resp-reg_receiver"/>
</dbReference>
<dbReference type="InterPro" id="IPR016032">
    <property type="entry name" value="Sig_transdc_resp-reg_C-effctor"/>
</dbReference>
<dbReference type="InterPro" id="IPR039420">
    <property type="entry name" value="WalR-like"/>
</dbReference>
<keyword evidence="6" id="KW-0805">Transcription regulation</keyword>
<proteinExistence type="predicted"/>
<reference evidence="14 15" key="1">
    <citation type="submission" date="2020-02" db="EMBL/GenBank/DDBJ databases">
        <title>Genome sequence of the type strain CCBAU10050 of Rhizobium daejeonense.</title>
        <authorList>
            <person name="Gao J."/>
            <person name="Sun J."/>
        </authorList>
    </citation>
    <scope>NUCLEOTIDE SEQUENCE [LARGE SCALE GENOMIC DNA]</scope>
    <source>
        <strain evidence="14 15">CCBAU10050</strain>
    </source>
</reference>
<dbReference type="PANTHER" id="PTHR48111:SF55">
    <property type="entry name" value="AEROBIC RESPIRATION CONTROL PROTEIN ARCA"/>
    <property type="match status" value="1"/>
</dbReference>
<evidence type="ECO:0000313" key="15">
    <source>
        <dbReference type="Proteomes" id="UP000477849"/>
    </source>
</evidence>
<evidence type="ECO:0000256" key="2">
    <source>
        <dbReference type="ARBA" id="ARBA00022490"/>
    </source>
</evidence>
<dbReference type="RefSeq" id="WP_163897137.1">
    <property type="nucleotide sequence ID" value="NZ_CP048424.1"/>
</dbReference>
<comment type="caution">
    <text evidence="10">Lacks conserved residue(s) required for the propagation of feature annotation.</text>
</comment>
<dbReference type="SUPFAM" id="SSF46894">
    <property type="entry name" value="C-terminal effector domain of the bipartite response regulators"/>
    <property type="match status" value="1"/>
</dbReference>
<dbReference type="AlphaFoldDB" id="A0A6M1RWY5"/>
<dbReference type="GO" id="GO:0000976">
    <property type="term" value="F:transcription cis-regulatory region binding"/>
    <property type="evidence" value="ECO:0007669"/>
    <property type="project" value="TreeGrafter"/>
</dbReference>
<dbReference type="PROSITE" id="PS51755">
    <property type="entry name" value="OMPR_PHOB"/>
    <property type="match status" value="1"/>
</dbReference>
<evidence type="ECO:0000256" key="7">
    <source>
        <dbReference type="ARBA" id="ARBA00023125"/>
    </source>
</evidence>
<dbReference type="GO" id="GO:0005829">
    <property type="term" value="C:cytosol"/>
    <property type="evidence" value="ECO:0007669"/>
    <property type="project" value="TreeGrafter"/>
</dbReference>
<dbReference type="Pfam" id="PF00486">
    <property type="entry name" value="Trans_reg_C"/>
    <property type="match status" value="1"/>
</dbReference>
<accession>A0A6M1RWY5</accession>
<dbReference type="PROSITE" id="PS50110">
    <property type="entry name" value="RESPONSE_REGULATORY"/>
    <property type="match status" value="1"/>
</dbReference>
<keyword evidence="5" id="KW-0902">Two-component regulatory system</keyword>
<dbReference type="InterPro" id="IPR036388">
    <property type="entry name" value="WH-like_DNA-bd_sf"/>
</dbReference>
<dbReference type="GO" id="GO:0032993">
    <property type="term" value="C:protein-DNA complex"/>
    <property type="evidence" value="ECO:0007669"/>
    <property type="project" value="TreeGrafter"/>
</dbReference>
<evidence type="ECO:0000256" key="4">
    <source>
        <dbReference type="ARBA" id="ARBA00022553"/>
    </source>
</evidence>
<evidence type="ECO:0000256" key="11">
    <source>
        <dbReference type="PROSITE-ProRule" id="PRU01091"/>
    </source>
</evidence>
<keyword evidence="7 11" id="KW-0238">DNA-binding</keyword>
<evidence type="ECO:0000256" key="3">
    <source>
        <dbReference type="ARBA" id="ARBA00022491"/>
    </source>
</evidence>
<protein>
    <submittedName>
        <fullName evidence="14">DNA-binding response regulator</fullName>
    </submittedName>
</protein>
<keyword evidence="15" id="KW-1185">Reference proteome</keyword>
<evidence type="ECO:0000256" key="9">
    <source>
        <dbReference type="ARBA" id="ARBA00023163"/>
    </source>
</evidence>
<keyword evidence="9" id="KW-0804">Transcription</keyword>
<dbReference type="Gene3D" id="1.10.10.10">
    <property type="entry name" value="Winged helix-like DNA-binding domain superfamily/Winged helix DNA-binding domain"/>
    <property type="match status" value="1"/>
</dbReference>
<evidence type="ECO:0000256" key="8">
    <source>
        <dbReference type="ARBA" id="ARBA00023159"/>
    </source>
</evidence>
<gene>
    <name evidence="14" type="ORF">G6N76_20395</name>
</gene>
<evidence type="ECO:0000313" key="14">
    <source>
        <dbReference type="EMBL" id="NGO66022.1"/>
    </source>
</evidence>
<keyword evidence="3" id="KW-0678">Repressor</keyword>
<dbReference type="CDD" id="cd00383">
    <property type="entry name" value="trans_reg_C"/>
    <property type="match status" value="1"/>
</dbReference>
<dbReference type="Gene3D" id="6.10.250.690">
    <property type="match status" value="1"/>
</dbReference>
<comment type="subcellular location">
    <subcellularLocation>
        <location evidence="1">Cytoplasm</location>
    </subcellularLocation>
</comment>